<name>A0A0G0Q2D7_9BACT</name>
<sequence length="68" mass="7711">MESTGAPSFARRRVLATVKCQVIGVHATLLIGRQNDMSRWKYRRGAQARQFWAPPFVCTKGGKMIIFN</sequence>
<accession>A0A0G0Q2D7</accession>
<reference evidence="1 2" key="1">
    <citation type="journal article" date="2015" name="Nature">
        <title>rRNA introns, odd ribosomes, and small enigmatic genomes across a large radiation of phyla.</title>
        <authorList>
            <person name="Brown C.T."/>
            <person name="Hug L.A."/>
            <person name="Thomas B.C."/>
            <person name="Sharon I."/>
            <person name="Castelle C.J."/>
            <person name="Singh A."/>
            <person name="Wilkins M.J."/>
            <person name="Williams K.H."/>
            <person name="Banfield J.F."/>
        </authorList>
    </citation>
    <scope>NUCLEOTIDE SEQUENCE [LARGE SCALE GENOMIC DNA]</scope>
</reference>
<dbReference type="AlphaFoldDB" id="A0A0G0Q2D7"/>
<gene>
    <name evidence="1" type="ORF">UT67_C0018G0005</name>
</gene>
<evidence type="ECO:0000313" key="2">
    <source>
        <dbReference type="Proteomes" id="UP000034855"/>
    </source>
</evidence>
<organism evidence="1 2">
    <name type="scientific">Candidatus Magasanikbacteria bacterium GW2011_GWA2_40_10</name>
    <dbReference type="NCBI Taxonomy" id="1619037"/>
    <lineage>
        <taxon>Bacteria</taxon>
        <taxon>Candidatus Magasanikiibacteriota</taxon>
    </lineage>
</organism>
<dbReference type="STRING" id="1619037.UT67_C0018G0005"/>
<dbReference type="EMBL" id="LBXR01000018">
    <property type="protein sequence ID" value="KKR34278.1"/>
    <property type="molecule type" value="Genomic_DNA"/>
</dbReference>
<comment type="caution">
    <text evidence="1">The sequence shown here is derived from an EMBL/GenBank/DDBJ whole genome shotgun (WGS) entry which is preliminary data.</text>
</comment>
<dbReference type="Proteomes" id="UP000034855">
    <property type="component" value="Unassembled WGS sequence"/>
</dbReference>
<protein>
    <submittedName>
        <fullName evidence="1">Uncharacterized protein</fullName>
    </submittedName>
</protein>
<proteinExistence type="predicted"/>
<evidence type="ECO:0000313" key="1">
    <source>
        <dbReference type="EMBL" id="KKR34278.1"/>
    </source>
</evidence>